<reference evidence="1" key="1">
    <citation type="submission" date="2018-12" db="EMBL/GenBank/DDBJ databases">
        <title>Novel natural products biosynthetic potential of the class Ktedonobacteria.</title>
        <authorList>
            <person name="Zheng Y."/>
            <person name="Saitou A."/>
            <person name="Wang C.M."/>
            <person name="Toyoda A."/>
            <person name="Minakuchi Y."/>
            <person name="Sekiguchi Y."/>
            <person name="Ueda K."/>
            <person name="Takano H."/>
            <person name="Sakai Y."/>
            <person name="Yokota A."/>
            <person name="Yabe S."/>
        </authorList>
    </citation>
    <scope>NUCLEOTIDE SEQUENCE</scope>
    <source>
        <strain evidence="1">COM3</strain>
    </source>
</reference>
<evidence type="ECO:0000313" key="1">
    <source>
        <dbReference type="EMBL" id="BBH86527.1"/>
    </source>
</evidence>
<gene>
    <name evidence="1" type="ORF">KTC_12780</name>
</gene>
<sequence>MQVDDRASLTSALQNVKSATWQIILPTSRNVLETASLHTHSYHRYGLEANTGSMEEDFELQIYRHF</sequence>
<protein>
    <submittedName>
        <fullName evidence="1">Uncharacterized protein</fullName>
    </submittedName>
</protein>
<dbReference type="AlphaFoldDB" id="A0A455SDK4"/>
<dbReference type="EMBL" id="AP019376">
    <property type="protein sequence ID" value="BBH86527.1"/>
    <property type="molecule type" value="Genomic_DNA"/>
</dbReference>
<name>A0A455SDK4_9CHLR</name>
<proteinExistence type="predicted"/>
<organism evidence="1">
    <name type="scientific">Thermosporothrix sp. COM3</name>
    <dbReference type="NCBI Taxonomy" id="2490863"/>
    <lineage>
        <taxon>Bacteria</taxon>
        <taxon>Bacillati</taxon>
        <taxon>Chloroflexota</taxon>
        <taxon>Ktedonobacteria</taxon>
        <taxon>Ktedonobacterales</taxon>
        <taxon>Thermosporotrichaceae</taxon>
        <taxon>Thermosporothrix</taxon>
    </lineage>
</organism>
<accession>A0A455SDK4</accession>